<evidence type="ECO:0000256" key="5">
    <source>
        <dbReference type="ARBA" id="ARBA00022723"/>
    </source>
</evidence>
<evidence type="ECO:0000256" key="4">
    <source>
        <dbReference type="ARBA" id="ARBA00022691"/>
    </source>
</evidence>
<dbReference type="AlphaFoldDB" id="A0AAX4NER9"/>
<evidence type="ECO:0000256" key="1">
    <source>
        <dbReference type="ARBA" id="ARBA00001966"/>
    </source>
</evidence>
<dbReference type="SFLD" id="SFLDG01123">
    <property type="entry name" value="methyltransferase_(Class_B)"/>
    <property type="match status" value="1"/>
</dbReference>
<dbReference type="PROSITE" id="PS51918">
    <property type="entry name" value="RADICAL_SAM"/>
    <property type="match status" value="1"/>
</dbReference>
<dbReference type="InterPro" id="IPR007197">
    <property type="entry name" value="rSAM"/>
</dbReference>
<dbReference type="PANTHER" id="PTHR43409">
    <property type="entry name" value="ANAEROBIC MAGNESIUM-PROTOPORPHYRIN IX MONOMETHYL ESTER CYCLASE-RELATED"/>
    <property type="match status" value="1"/>
</dbReference>
<dbReference type="InterPro" id="IPR023404">
    <property type="entry name" value="rSAM_horseshoe"/>
</dbReference>
<dbReference type="InterPro" id="IPR051198">
    <property type="entry name" value="BchE-like"/>
</dbReference>
<dbReference type="SMART" id="SM00729">
    <property type="entry name" value="Elp3"/>
    <property type="match status" value="1"/>
</dbReference>
<keyword evidence="4" id="KW-0949">S-adenosyl-L-methionine</keyword>
<dbReference type="KEGG" id="omr:OXIME_000509"/>
<dbReference type="Gene3D" id="3.80.30.20">
    <property type="entry name" value="tm_1862 like domain"/>
    <property type="match status" value="1"/>
</dbReference>
<keyword evidence="6" id="KW-0408">Iron</keyword>
<name>A0AAX4NER9_9ARCH</name>
<dbReference type="InterPro" id="IPR034466">
    <property type="entry name" value="Methyltransferase_Class_B"/>
</dbReference>
<dbReference type="InterPro" id="IPR058240">
    <property type="entry name" value="rSAM_sf"/>
</dbReference>
<feature type="domain" description="Radical SAM core" evidence="8">
    <location>
        <begin position="92"/>
        <end position="321"/>
    </location>
</feature>
<evidence type="ECO:0000259" key="8">
    <source>
        <dbReference type="PROSITE" id="PS51918"/>
    </source>
</evidence>
<keyword evidence="3" id="KW-0808">Transferase</keyword>
<dbReference type="SFLD" id="SFLDG01082">
    <property type="entry name" value="B12-binding_domain_containing"/>
    <property type="match status" value="1"/>
</dbReference>
<dbReference type="Gene3D" id="3.40.50.280">
    <property type="entry name" value="Cobalamin-binding domain"/>
    <property type="match status" value="1"/>
</dbReference>
<dbReference type="InterPro" id="IPR006638">
    <property type="entry name" value="Elp3/MiaA/NifB-like_rSAM"/>
</dbReference>
<sequence length="432" mass="49783">MAGGHHATFLPNELIRSGFDISVLGEGDETIFEIGKAIDESRSFQDISGIVYKDGNEIRRTKPRKLISDLDTLPMPPLDLLDSEKYTFKVFGEKEKVMCLETSRGCPYACDFCSVTPTWGNKWRNKSNERIIIEMKEAKKHGYNWIFFTDDIFVVYPNVEQRRDLFRRIIEERIESKWIVQMRADVTSKNSDLIREASKAGMSIAFLGVESGSPEVLKKMHKGEFTPQSVDAVRILSENGIIVLVGMMVGAPYEKFRDLLSTIKFSRELARSGADALQFSIYTPLPGTRVFDDALRTGSLFTMDWDRYDVLTPVMKTRIGPVLDQLAQFYASYSFYIYKFMRGKILGIRSTDTKQKLLDTGTRFIMKMMPSYLRDFFSFPRFILKTYDLYWNSKKNTLSDSTSVEEALETSNKIIYDVGTNRNPYYMIKQNR</sequence>
<dbReference type="Proteomes" id="UP001451606">
    <property type="component" value="Chromosome"/>
</dbReference>
<proteinExistence type="predicted"/>
<evidence type="ECO:0000256" key="6">
    <source>
        <dbReference type="ARBA" id="ARBA00023004"/>
    </source>
</evidence>
<evidence type="ECO:0000256" key="3">
    <source>
        <dbReference type="ARBA" id="ARBA00022679"/>
    </source>
</evidence>
<dbReference type="RefSeq" id="WP_393971920.1">
    <property type="nucleotide sequence ID" value="NZ_CP133772.1"/>
</dbReference>
<protein>
    <submittedName>
        <fullName evidence="9">Radical SAM protein</fullName>
    </submittedName>
</protein>
<evidence type="ECO:0000256" key="2">
    <source>
        <dbReference type="ARBA" id="ARBA00022603"/>
    </source>
</evidence>
<organism evidence="9 10">
    <name type="scientific">Oxyplasma meridianum</name>
    <dbReference type="NCBI Taxonomy" id="3073602"/>
    <lineage>
        <taxon>Archaea</taxon>
        <taxon>Methanobacteriati</taxon>
        <taxon>Thermoplasmatota</taxon>
        <taxon>Thermoplasmata</taxon>
        <taxon>Thermoplasmatales</taxon>
        <taxon>Thermoplasmataceae</taxon>
        <taxon>Oxyplasma</taxon>
    </lineage>
</organism>
<dbReference type="GeneID" id="95967236"/>
<dbReference type="CDD" id="cd01335">
    <property type="entry name" value="Radical_SAM"/>
    <property type="match status" value="1"/>
</dbReference>
<accession>A0AAX4NER9</accession>
<keyword evidence="5" id="KW-0479">Metal-binding</keyword>
<dbReference type="GO" id="GO:0003824">
    <property type="term" value="F:catalytic activity"/>
    <property type="evidence" value="ECO:0007669"/>
    <property type="project" value="InterPro"/>
</dbReference>
<keyword evidence="7" id="KW-0411">Iron-sulfur</keyword>
<keyword evidence="2" id="KW-0489">Methyltransferase</keyword>
<gene>
    <name evidence="9" type="ORF">OXIME_000509</name>
</gene>
<dbReference type="SFLD" id="SFLDS00029">
    <property type="entry name" value="Radical_SAM"/>
    <property type="match status" value="1"/>
</dbReference>
<keyword evidence="10" id="KW-1185">Reference proteome</keyword>
<evidence type="ECO:0000313" key="10">
    <source>
        <dbReference type="Proteomes" id="UP001451606"/>
    </source>
</evidence>
<evidence type="ECO:0000256" key="7">
    <source>
        <dbReference type="ARBA" id="ARBA00023014"/>
    </source>
</evidence>
<dbReference type="PANTHER" id="PTHR43409:SF7">
    <property type="entry name" value="BLL1977 PROTEIN"/>
    <property type="match status" value="1"/>
</dbReference>
<comment type="cofactor">
    <cofactor evidence="1">
        <name>[4Fe-4S] cluster</name>
        <dbReference type="ChEBI" id="CHEBI:49883"/>
    </cofactor>
</comment>
<dbReference type="GO" id="GO:0046872">
    <property type="term" value="F:metal ion binding"/>
    <property type="evidence" value="ECO:0007669"/>
    <property type="project" value="UniProtKB-KW"/>
</dbReference>
<dbReference type="SUPFAM" id="SSF102114">
    <property type="entry name" value="Radical SAM enzymes"/>
    <property type="match status" value="1"/>
</dbReference>
<dbReference type="Pfam" id="PF04055">
    <property type="entry name" value="Radical_SAM"/>
    <property type="match status" value="1"/>
</dbReference>
<dbReference type="GO" id="GO:0051539">
    <property type="term" value="F:4 iron, 4 sulfur cluster binding"/>
    <property type="evidence" value="ECO:0007669"/>
    <property type="project" value="UniProtKB-KW"/>
</dbReference>
<evidence type="ECO:0000313" key="9">
    <source>
        <dbReference type="EMBL" id="WYX99963.1"/>
    </source>
</evidence>
<dbReference type="EMBL" id="CP133772">
    <property type="protein sequence ID" value="WYX99963.1"/>
    <property type="molecule type" value="Genomic_DNA"/>
</dbReference>
<reference evidence="9 10" key="1">
    <citation type="submission" date="2023-09" db="EMBL/GenBank/DDBJ databases">
        <authorList>
            <person name="Golyshina O.V."/>
            <person name="Lunev E.A."/>
            <person name="Bargiela R."/>
            <person name="Gaines M.C."/>
            <person name="Daum B."/>
            <person name="Bale N.J."/>
            <person name="Koenen M."/>
            <person name="Sinninghe Damst J.S."/>
            <person name="Yakimov M."/>
            <person name="Golyshin P.N."/>
        </authorList>
    </citation>
    <scope>NUCLEOTIDE SEQUENCE [LARGE SCALE GENOMIC DNA]</scope>
    <source>
        <strain evidence="9 10">M1</strain>
    </source>
</reference>